<dbReference type="Proteomes" id="UP000556329">
    <property type="component" value="Unassembled WGS sequence"/>
</dbReference>
<organism evidence="1 2">
    <name type="scientific">Mesorhizobium sangaii</name>
    <dbReference type="NCBI Taxonomy" id="505389"/>
    <lineage>
        <taxon>Bacteria</taxon>
        <taxon>Pseudomonadati</taxon>
        <taxon>Pseudomonadota</taxon>
        <taxon>Alphaproteobacteria</taxon>
        <taxon>Hyphomicrobiales</taxon>
        <taxon>Phyllobacteriaceae</taxon>
        <taxon>Mesorhizobium</taxon>
    </lineage>
</organism>
<dbReference type="AlphaFoldDB" id="A0A841PMZ8"/>
<dbReference type="RefSeq" id="WP_343068200.1">
    <property type="nucleotide sequence ID" value="NZ_JACHEF010000004.1"/>
</dbReference>
<accession>A0A841PMZ8</accession>
<name>A0A841PMZ8_9HYPH</name>
<comment type="caution">
    <text evidence="1">The sequence shown here is derived from an EMBL/GenBank/DDBJ whole genome shotgun (WGS) entry which is preliminary data.</text>
</comment>
<reference evidence="1 2" key="1">
    <citation type="submission" date="2020-08" db="EMBL/GenBank/DDBJ databases">
        <title>Genomic Encyclopedia of Type Strains, Phase IV (KMG-IV): sequencing the most valuable type-strain genomes for metagenomic binning, comparative biology and taxonomic classification.</title>
        <authorList>
            <person name="Goeker M."/>
        </authorList>
    </citation>
    <scope>NUCLEOTIDE SEQUENCE [LARGE SCALE GENOMIC DNA]</scope>
    <source>
        <strain evidence="1 2">DSM 100039</strain>
    </source>
</reference>
<sequence>MSLDPALPSRPRSRSRTVALVLVAVGLTLVAAANVHLVYVSFASQADCVPHLKAPGDPATNSYAAASSSC</sequence>
<keyword evidence="2" id="KW-1185">Reference proteome</keyword>
<evidence type="ECO:0000313" key="2">
    <source>
        <dbReference type="Proteomes" id="UP000556329"/>
    </source>
</evidence>
<gene>
    <name evidence="1" type="ORF">HNQ71_004220</name>
</gene>
<protein>
    <submittedName>
        <fullName evidence="1">Uncharacterized protein</fullName>
    </submittedName>
</protein>
<dbReference type="EMBL" id="JACHEF010000004">
    <property type="protein sequence ID" value="MBB6411532.1"/>
    <property type="molecule type" value="Genomic_DNA"/>
</dbReference>
<evidence type="ECO:0000313" key="1">
    <source>
        <dbReference type="EMBL" id="MBB6411532.1"/>
    </source>
</evidence>
<proteinExistence type="predicted"/>